<proteinExistence type="inferred from homology"/>
<dbReference type="RefSeq" id="WP_124321070.1">
    <property type="nucleotide sequence ID" value="NZ_CP027753.1"/>
</dbReference>
<reference evidence="3 4" key="1">
    <citation type="submission" date="2018-03" db="EMBL/GenBank/DDBJ databases">
        <title>Diversity of phytobeneficial traits revealed by whole-genome analysis of worldwide-isolated phenazine-producing Pseudomonas spp.</title>
        <authorList>
            <person name="Biessy A."/>
            <person name="Novinscak A."/>
            <person name="Blom J."/>
            <person name="Leger G."/>
            <person name="Thomashow L.S."/>
            <person name="Cazorla F.M."/>
            <person name="Josic D."/>
            <person name="Filion M."/>
        </authorList>
    </citation>
    <scope>NUCLEOTIDE SEQUENCE [LARGE SCALE GENOMIC DNA]</scope>
    <source>
        <strain evidence="3 4">B25</strain>
    </source>
</reference>
<dbReference type="InterPro" id="IPR050563">
    <property type="entry name" value="4-hydroxybenzoyl-CoA_TE"/>
</dbReference>
<gene>
    <name evidence="3" type="ORF">C4K04_3639</name>
</gene>
<dbReference type="GO" id="GO:0047617">
    <property type="term" value="F:fatty acyl-CoA hydrolase activity"/>
    <property type="evidence" value="ECO:0007669"/>
    <property type="project" value="TreeGrafter"/>
</dbReference>
<keyword evidence="2 3" id="KW-0378">Hydrolase</keyword>
<dbReference type="PANTHER" id="PTHR31793:SF27">
    <property type="entry name" value="NOVEL THIOESTERASE SUPERFAMILY DOMAIN AND SAPOSIN A-TYPE DOMAIN CONTAINING PROTEIN (0610012H03RIK)"/>
    <property type="match status" value="1"/>
</dbReference>
<protein>
    <submittedName>
        <fullName evidence="3">1,4-dihydroxy-2-naphthoyl-CoA hydrolase in phylloquinone biosynthesis</fullName>
        <ecNumber evidence="3">3.1.2.28</ecNumber>
    </submittedName>
</protein>
<dbReference type="EMBL" id="CP027753">
    <property type="protein sequence ID" value="AZE49309.1"/>
    <property type="molecule type" value="Genomic_DNA"/>
</dbReference>
<dbReference type="Gene3D" id="3.10.129.10">
    <property type="entry name" value="Hotdog Thioesterase"/>
    <property type="match status" value="1"/>
</dbReference>
<comment type="similarity">
    <text evidence="1">Belongs to the 4-hydroxybenzoyl-CoA thioesterase family.</text>
</comment>
<evidence type="ECO:0000256" key="1">
    <source>
        <dbReference type="ARBA" id="ARBA00005953"/>
    </source>
</evidence>
<dbReference type="InterPro" id="IPR029069">
    <property type="entry name" value="HotDog_dom_sf"/>
</dbReference>
<organism evidence="3 4">
    <name type="scientific">Pseudomonas chlororaphis</name>
    <dbReference type="NCBI Taxonomy" id="587753"/>
    <lineage>
        <taxon>Bacteria</taxon>
        <taxon>Pseudomonadati</taxon>
        <taxon>Pseudomonadota</taxon>
        <taxon>Gammaproteobacteria</taxon>
        <taxon>Pseudomonadales</taxon>
        <taxon>Pseudomonadaceae</taxon>
        <taxon>Pseudomonas</taxon>
    </lineage>
</organism>
<dbReference type="EC" id="3.1.2.28" evidence="3"/>
<dbReference type="AlphaFoldDB" id="A0A3G7TSQ9"/>
<dbReference type="SUPFAM" id="SSF54637">
    <property type="entry name" value="Thioesterase/thiol ester dehydrase-isomerase"/>
    <property type="match status" value="1"/>
</dbReference>
<evidence type="ECO:0000256" key="2">
    <source>
        <dbReference type="ARBA" id="ARBA00022801"/>
    </source>
</evidence>
<accession>A0A3G7TSQ9</accession>
<dbReference type="CDD" id="cd00586">
    <property type="entry name" value="4HBT"/>
    <property type="match status" value="1"/>
</dbReference>
<dbReference type="PANTHER" id="PTHR31793">
    <property type="entry name" value="4-HYDROXYBENZOYL-COA THIOESTERASE FAMILY MEMBER"/>
    <property type="match status" value="1"/>
</dbReference>
<dbReference type="Proteomes" id="UP000268048">
    <property type="component" value="Chromosome"/>
</dbReference>
<evidence type="ECO:0000313" key="4">
    <source>
        <dbReference type="Proteomes" id="UP000268048"/>
    </source>
</evidence>
<evidence type="ECO:0000313" key="3">
    <source>
        <dbReference type="EMBL" id="AZE49309.1"/>
    </source>
</evidence>
<dbReference type="GO" id="GO:0061522">
    <property type="term" value="F:1,4-dihydroxy-2-naphthoyl-CoA thioesterase activity"/>
    <property type="evidence" value="ECO:0007669"/>
    <property type="project" value="UniProtKB-EC"/>
</dbReference>
<sequence length="147" mass="16159">MSNDPALHDFAVRSSDKIRYADTDRQGHVNNAVFATFLETGRVEIIYDPHAPLAEPDSEFVIARLELDLRAELRWPGTVQIGTRVATLGKSSMTLEQALFQDGRCAALATTVIVQIDAQSRRSKPFGETARRRLGALTTAADSFAVK</sequence>
<dbReference type="Pfam" id="PF13279">
    <property type="entry name" value="4HBT_2"/>
    <property type="match status" value="1"/>
</dbReference>
<name>A0A3G7TSQ9_9PSED</name>